<dbReference type="AlphaFoldDB" id="A0A4R5CDE1"/>
<sequence>MAGVKKLMTLTHEEFIRRFSLLILPKRFVKIRHYGFLSSTCKRQTLNILQGNLKIIVLEKNREKALST</sequence>
<dbReference type="Pfam" id="PF04986">
    <property type="entry name" value="Y2_Tnp"/>
    <property type="match status" value="1"/>
</dbReference>
<dbReference type="EMBL" id="SMFK01000004">
    <property type="protein sequence ID" value="TDD97515.1"/>
    <property type="molecule type" value="Genomic_DNA"/>
</dbReference>
<dbReference type="GO" id="GO:0006313">
    <property type="term" value="P:DNA transposition"/>
    <property type="evidence" value="ECO:0007669"/>
    <property type="project" value="InterPro"/>
</dbReference>
<protein>
    <recommendedName>
        <fullName evidence="1">Transposase IS801/IS1294 domain-containing protein</fullName>
    </recommendedName>
</protein>
<dbReference type="GO" id="GO:0004803">
    <property type="term" value="F:transposase activity"/>
    <property type="evidence" value="ECO:0007669"/>
    <property type="project" value="InterPro"/>
</dbReference>
<dbReference type="Proteomes" id="UP000295479">
    <property type="component" value="Unassembled WGS sequence"/>
</dbReference>
<comment type="caution">
    <text evidence="2">The sequence shown here is derived from an EMBL/GenBank/DDBJ whole genome shotgun (WGS) entry which is preliminary data.</text>
</comment>
<accession>A0A4R5CDE1</accession>
<name>A0A4R5CDE1_9FLAO</name>
<keyword evidence="3" id="KW-1185">Reference proteome</keyword>
<reference evidence="2 3" key="1">
    <citation type="submission" date="2019-03" db="EMBL/GenBank/DDBJ databases">
        <title>Flavobacterium AR-3-4 sp. nov. isolated from arctic soil.</title>
        <authorList>
            <person name="Chaudhary D.K."/>
        </authorList>
    </citation>
    <scope>NUCLEOTIDE SEQUENCE [LARGE SCALE GENOMIC DNA]</scope>
    <source>
        <strain evidence="2 3">AR-3-4</strain>
    </source>
</reference>
<evidence type="ECO:0000259" key="1">
    <source>
        <dbReference type="Pfam" id="PF04986"/>
    </source>
</evidence>
<dbReference type="OrthoDB" id="9791273at2"/>
<evidence type="ECO:0000313" key="3">
    <source>
        <dbReference type="Proteomes" id="UP000295479"/>
    </source>
</evidence>
<dbReference type="GO" id="GO:0003677">
    <property type="term" value="F:DNA binding"/>
    <property type="evidence" value="ECO:0007669"/>
    <property type="project" value="InterPro"/>
</dbReference>
<proteinExistence type="predicted"/>
<dbReference type="InterPro" id="IPR007069">
    <property type="entry name" value="Transposase_32"/>
</dbReference>
<organism evidence="2 3">
    <name type="scientific">Flavobacterium cellulosilyticum</name>
    <dbReference type="NCBI Taxonomy" id="2541731"/>
    <lineage>
        <taxon>Bacteria</taxon>
        <taxon>Pseudomonadati</taxon>
        <taxon>Bacteroidota</taxon>
        <taxon>Flavobacteriia</taxon>
        <taxon>Flavobacteriales</taxon>
        <taxon>Flavobacteriaceae</taxon>
        <taxon>Flavobacterium</taxon>
    </lineage>
</organism>
<feature type="domain" description="Transposase IS801/IS1294" evidence="1">
    <location>
        <begin position="5"/>
        <end position="42"/>
    </location>
</feature>
<evidence type="ECO:0000313" key="2">
    <source>
        <dbReference type="EMBL" id="TDD97515.1"/>
    </source>
</evidence>
<gene>
    <name evidence="2" type="ORF">E0F76_09465</name>
</gene>